<proteinExistence type="inferred from homology"/>
<evidence type="ECO:0000313" key="5">
    <source>
        <dbReference type="Proteomes" id="UP001304125"/>
    </source>
</evidence>
<dbReference type="EMBL" id="CP134879">
    <property type="protein sequence ID" value="WNM23295.1"/>
    <property type="molecule type" value="Genomic_DNA"/>
</dbReference>
<comment type="similarity">
    <text evidence="1">Belongs to the Rv1128c/1148c/1588c/1702c/1945/3466 family.</text>
</comment>
<dbReference type="InterPro" id="IPR002711">
    <property type="entry name" value="HNH"/>
</dbReference>
<dbReference type="CDD" id="cd00085">
    <property type="entry name" value="HNHc"/>
    <property type="match status" value="1"/>
</dbReference>
<organism evidence="4 5">
    <name type="scientific">Demequina capsici</name>
    <dbReference type="NCBI Taxonomy" id="3075620"/>
    <lineage>
        <taxon>Bacteria</taxon>
        <taxon>Bacillati</taxon>
        <taxon>Actinomycetota</taxon>
        <taxon>Actinomycetes</taxon>
        <taxon>Micrococcales</taxon>
        <taxon>Demequinaceae</taxon>
        <taxon>Demequina</taxon>
    </lineage>
</organism>
<dbReference type="RefSeq" id="WP_313496096.1">
    <property type="nucleotide sequence ID" value="NZ_CP134879.1"/>
</dbReference>
<dbReference type="GO" id="GO:0003676">
    <property type="term" value="F:nucleic acid binding"/>
    <property type="evidence" value="ECO:0007669"/>
    <property type="project" value="InterPro"/>
</dbReference>
<sequence length="498" mass="53174">MISQVRGGSFASARRAIAAGEAFAPRQVAAGSVADASPSGVSMPGDVRDLARGASDELAAGHPPTDPSPGPKYPEVARASLAGDLSVDAAGLIVAGLNSVAESVDGEYLADLERRLVSGAAARSAHEVQTMVARAVARVDAREHERRERKNHEERYLWWKQGHDGVVTLHGQLDAVTAAPVISVLEQMTTRDIRRQGRDEAPVARDTRTVGQIRADALFELARHALGCAQTAQSGVRTTMVIRMTLADLERGEGLGSIDGIRQPVSVRELRRLAGDAGVVPEVLGGDGEVLELGRERRLFTRAQRLALLERDGGCAKCHAPPEHCEAHHIIGWEHGGRTDLTNGVMLCTRCHHDVHRDGWRIDADKGEVKFTPPPELHDEGDAITGGAAAWDLAGLRASQPPGVDNFRDDDMIRLWEAQSRVDAERVRAGLQSGEQLQSGEGLHSGERLQSGERLGSGERLQSGERARGAGLLPGGARLHGPELRHACAGPASPTLAR</sequence>
<dbReference type="InterPro" id="IPR003615">
    <property type="entry name" value="HNH_nuc"/>
</dbReference>
<feature type="region of interest" description="Disordered" evidence="2">
    <location>
        <begin position="428"/>
        <end position="498"/>
    </location>
</feature>
<reference evidence="4 5" key="1">
    <citation type="submission" date="2023-09" db="EMBL/GenBank/DDBJ databases">
        <title>Demequina sp. a novel bacteria isolated from Capsicum annuum.</title>
        <authorList>
            <person name="Humaira Z."/>
            <person name="Lee J."/>
            <person name="Cho D."/>
        </authorList>
    </citation>
    <scope>NUCLEOTIDE SEQUENCE [LARGE SCALE GENOMIC DNA]</scope>
    <source>
        <strain evidence="4 5">OYTSA14</strain>
    </source>
</reference>
<dbReference type="Gene3D" id="1.10.30.50">
    <property type="match status" value="1"/>
</dbReference>
<dbReference type="Proteomes" id="UP001304125">
    <property type="component" value="Chromosome"/>
</dbReference>
<accession>A0AA96J6E0</accession>
<keyword evidence="5" id="KW-1185">Reference proteome</keyword>
<dbReference type="InterPro" id="IPR003870">
    <property type="entry name" value="DUF222"/>
</dbReference>
<evidence type="ECO:0000256" key="2">
    <source>
        <dbReference type="SAM" id="MobiDB-lite"/>
    </source>
</evidence>
<protein>
    <submittedName>
        <fullName evidence="4">DUF222 domain-containing protein</fullName>
    </submittedName>
</protein>
<feature type="domain" description="HNH nuclease" evidence="3">
    <location>
        <begin position="303"/>
        <end position="353"/>
    </location>
</feature>
<feature type="region of interest" description="Disordered" evidence="2">
    <location>
        <begin position="28"/>
        <end position="48"/>
    </location>
</feature>
<dbReference type="AlphaFoldDB" id="A0AA96J6E0"/>
<dbReference type="Pfam" id="PF01844">
    <property type="entry name" value="HNH"/>
    <property type="match status" value="1"/>
</dbReference>
<evidence type="ECO:0000313" key="4">
    <source>
        <dbReference type="EMBL" id="WNM23295.1"/>
    </source>
</evidence>
<evidence type="ECO:0000256" key="1">
    <source>
        <dbReference type="ARBA" id="ARBA00023450"/>
    </source>
</evidence>
<name>A0AA96J6E0_9MICO</name>
<dbReference type="GO" id="GO:0008270">
    <property type="term" value="F:zinc ion binding"/>
    <property type="evidence" value="ECO:0007669"/>
    <property type="project" value="InterPro"/>
</dbReference>
<feature type="compositionally biased region" description="Low complexity" evidence="2">
    <location>
        <begin position="469"/>
        <end position="479"/>
    </location>
</feature>
<evidence type="ECO:0000259" key="3">
    <source>
        <dbReference type="SMART" id="SM00507"/>
    </source>
</evidence>
<gene>
    <name evidence="4" type="ORF">RN606_07930</name>
</gene>
<dbReference type="GO" id="GO:0004519">
    <property type="term" value="F:endonuclease activity"/>
    <property type="evidence" value="ECO:0007669"/>
    <property type="project" value="InterPro"/>
</dbReference>
<dbReference type="SMART" id="SM00507">
    <property type="entry name" value="HNHc"/>
    <property type="match status" value="1"/>
</dbReference>
<dbReference type="Pfam" id="PF02720">
    <property type="entry name" value="DUF222"/>
    <property type="match status" value="1"/>
</dbReference>